<dbReference type="OrthoDB" id="5176722at2"/>
<protein>
    <recommendedName>
        <fullName evidence="5">Lipoprotein</fullName>
    </recommendedName>
</protein>
<dbReference type="AlphaFoldDB" id="A0A3P1T9A3"/>
<name>A0A3P1T9A3_9ACTN</name>
<evidence type="ECO:0000256" key="2">
    <source>
        <dbReference type="SAM" id="SignalP"/>
    </source>
</evidence>
<accession>A0A3P1T9A3</accession>
<feature type="region of interest" description="Disordered" evidence="1">
    <location>
        <begin position="118"/>
        <end position="148"/>
    </location>
</feature>
<feature type="signal peptide" evidence="2">
    <location>
        <begin position="1"/>
        <end position="20"/>
    </location>
</feature>
<sequence>MKGRTIRAAAVLAASVLLLAGCSANPKQGGNEITNAKEALEQAEHEFRKLYNGNTDYDTVAEDAKCFYEKVDKESVGDMLFCGPVKELGQPGNWLRVRTFGNPVNAKLELTEFTPVDIADPTGELSRPDGAKPGNPADLADPPGPATTHKDFAVLVPLSSVPVLELQRLENPATLKQPAVTATVTASTTLERVPGEVLAALDEELGDSPELPHRPADGQQLGAWQVDIADPVDLAPKFDAEYSWDSPKEGREAGASFHVEAGGKRITVRKPKEQQSGWGAKKDDGELRFPCERAACGSPEKGTYLLVVSSATVEGATLVATTDGQTEALPLAGGDVSTDHSTILYELDPPSIDGGLSYTEKSFVAVTAAERQNEYDKKDITVTYGFKSSKAYLTAFDAVHGWSPAGEAWLVLALGDVKVRANSDSTASKDMEVAKSWSVTVDGAIIQAEPTEYIDRITFKVPATARKFQVTVTPHLNLHWTALHGSGVSTQTKDVVAPEPISFDLTFS</sequence>
<evidence type="ECO:0008006" key="5">
    <source>
        <dbReference type="Google" id="ProtNLM"/>
    </source>
</evidence>
<organism evidence="3 4">
    <name type="scientific">Arachnia propionica</name>
    <dbReference type="NCBI Taxonomy" id="1750"/>
    <lineage>
        <taxon>Bacteria</taxon>
        <taxon>Bacillati</taxon>
        <taxon>Actinomycetota</taxon>
        <taxon>Actinomycetes</taxon>
        <taxon>Propionibacteriales</taxon>
        <taxon>Propionibacteriaceae</taxon>
        <taxon>Arachnia</taxon>
    </lineage>
</organism>
<dbReference type="RefSeq" id="WP_124844250.1">
    <property type="nucleotide sequence ID" value="NZ_RQZG01000006.1"/>
</dbReference>
<keyword evidence="2" id="KW-0732">Signal</keyword>
<gene>
    <name evidence="3" type="ORF">EII34_06810</name>
</gene>
<feature type="region of interest" description="Disordered" evidence="1">
    <location>
        <begin position="245"/>
        <end position="281"/>
    </location>
</feature>
<evidence type="ECO:0000313" key="4">
    <source>
        <dbReference type="Proteomes" id="UP000280819"/>
    </source>
</evidence>
<proteinExistence type="predicted"/>
<evidence type="ECO:0000313" key="3">
    <source>
        <dbReference type="EMBL" id="RRD05436.1"/>
    </source>
</evidence>
<evidence type="ECO:0000256" key="1">
    <source>
        <dbReference type="SAM" id="MobiDB-lite"/>
    </source>
</evidence>
<dbReference type="Proteomes" id="UP000280819">
    <property type="component" value="Unassembled WGS sequence"/>
</dbReference>
<reference evidence="3 4" key="1">
    <citation type="submission" date="2018-11" db="EMBL/GenBank/DDBJ databases">
        <title>Genomes From Bacteria Associated with the Canine Oral Cavity: a Test Case for Automated Genome-Based Taxonomic Assignment.</title>
        <authorList>
            <person name="Coil D.A."/>
            <person name="Jospin G."/>
            <person name="Darling A.E."/>
            <person name="Wallis C."/>
            <person name="Davis I.J."/>
            <person name="Harris S."/>
            <person name="Eisen J.A."/>
            <person name="Holcombe L.J."/>
            <person name="O'Flynn C."/>
        </authorList>
    </citation>
    <scope>NUCLEOTIDE SEQUENCE [LARGE SCALE GENOMIC DNA]</scope>
    <source>
        <strain evidence="3 4">OH887_COT-365</strain>
    </source>
</reference>
<dbReference type="EMBL" id="RQZG01000006">
    <property type="protein sequence ID" value="RRD05436.1"/>
    <property type="molecule type" value="Genomic_DNA"/>
</dbReference>
<feature type="chain" id="PRO_5038333277" description="Lipoprotein" evidence="2">
    <location>
        <begin position="21"/>
        <end position="508"/>
    </location>
</feature>
<comment type="caution">
    <text evidence="3">The sequence shown here is derived from an EMBL/GenBank/DDBJ whole genome shotgun (WGS) entry which is preliminary data.</text>
</comment>
<dbReference type="PROSITE" id="PS51257">
    <property type="entry name" value="PROKAR_LIPOPROTEIN"/>
    <property type="match status" value="1"/>
</dbReference>